<dbReference type="EMBL" id="JBEAFC010000008">
    <property type="protein sequence ID" value="KAL1546914.1"/>
    <property type="molecule type" value="Genomic_DNA"/>
</dbReference>
<evidence type="ECO:0000256" key="5">
    <source>
        <dbReference type="ARBA" id="ARBA00023004"/>
    </source>
</evidence>
<dbReference type="PRINTS" id="PR00385">
    <property type="entry name" value="P450"/>
</dbReference>
<dbReference type="PANTHER" id="PTHR47947:SF57">
    <property type="entry name" value="CYTOCHROME P450 81F3-LIKE"/>
    <property type="match status" value="1"/>
</dbReference>
<comment type="caution">
    <text evidence="7">The sequence shown here is derived from an EMBL/GenBank/DDBJ whole genome shotgun (WGS) entry which is preliminary data.</text>
</comment>
<dbReference type="GO" id="GO:0046872">
    <property type="term" value="F:metal ion binding"/>
    <property type="evidence" value="ECO:0007669"/>
    <property type="project" value="UniProtKB-KW"/>
</dbReference>
<gene>
    <name evidence="7" type="ORF">AAHA92_23448</name>
</gene>
<dbReference type="Pfam" id="PF00067">
    <property type="entry name" value="p450"/>
    <property type="match status" value="1"/>
</dbReference>
<evidence type="ECO:0000256" key="1">
    <source>
        <dbReference type="ARBA" id="ARBA00004167"/>
    </source>
</evidence>
<keyword evidence="4" id="KW-0560">Oxidoreductase</keyword>
<reference evidence="7 8" key="1">
    <citation type="submission" date="2024-06" db="EMBL/GenBank/DDBJ databases">
        <title>A chromosome level genome sequence of Diviner's sage (Salvia divinorum).</title>
        <authorList>
            <person name="Ford S.A."/>
            <person name="Ro D.-K."/>
            <person name="Ness R.W."/>
            <person name="Phillips M.A."/>
        </authorList>
    </citation>
    <scope>NUCLEOTIDE SEQUENCE [LARGE SCALE GENOMIC DNA]</scope>
    <source>
        <strain evidence="7">SAF-2024a</strain>
        <tissue evidence="7">Leaf</tissue>
    </source>
</reference>
<accession>A0ABD1GSG9</accession>
<dbReference type="InterPro" id="IPR036396">
    <property type="entry name" value="Cyt_P450_sf"/>
</dbReference>
<dbReference type="PRINTS" id="PR00463">
    <property type="entry name" value="EP450I"/>
</dbReference>
<evidence type="ECO:0000256" key="6">
    <source>
        <dbReference type="ARBA" id="ARBA00023033"/>
    </source>
</evidence>
<dbReference type="InterPro" id="IPR050651">
    <property type="entry name" value="Plant_Cytochrome_P450_Monoox"/>
</dbReference>
<keyword evidence="5" id="KW-0408">Iron</keyword>
<evidence type="ECO:0000256" key="3">
    <source>
        <dbReference type="ARBA" id="ARBA00022723"/>
    </source>
</evidence>
<evidence type="ECO:0000313" key="8">
    <source>
        <dbReference type="Proteomes" id="UP001567538"/>
    </source>
</evidence>
<comment type="subcellular location">
    <subcellularLocation>
        <location evidence="1">Membrane</location>
        <topology evidence="1">Single-pass membrane protein</topology>
    </subcellularLocation>
</comment>
<proteinExistence type="predicted"/>
<evidence type="ECO:0000313" key="7">
    <source>
        <dbReference type="EMBL" id="KAL1546914.1"/>
    </source>
</evidence>
<evidence type="ECO:0000256" key="2">
    <source>
        <dbReference type="ARBA" id="ARBA00022617"/>
    </source>
</evidence>
<name>A0ABD1GSG9_SALDI</name>
<dbReference type="GO" id="GO:0016114">
    <property type="term" value="P:terpenoid biosynthetic process"/>
    <property type="evidence" value="ECO:0007669"/>
    <property type="project" value="UniProtKB-ARBA"/>
</dbReference>
<sequence length="264" mass="29703">MKSVFFELVYNVAMVMIAGKRGPVMDDMFGPSKILDVCDYLPLLRWIDLLGIRRKMEVLNGKRDRFLQGLIDKVRYRNEDCDSVGGGERNYVEALLSLQQSEPEYYTDEIVKGLIMPMFTAGTHTIALTMEWAMSLLLNHPLELEKARNEIDEHVASGKLLEESDLQDLLYLRCIINETMRLYPVGPLLVPHCSSDDCNVGGYDVPGGTILLVNVWAIQRDPDVWEDAETFNPERFRGFEGGTTGLDSCRLGRGGGRAPAPGWL</sequence>
<dbReference type="Proteomes" id="UP001567538">
    <property type="component" value="Unassembled WGS sequence"/>
</dbReference>
<keyword evidence="2" id="KW-0349">Heme</keyword>
<keyword evidence="6" id="KW-0503">Monooxygenase</keyword>
<dbReference type="GO" id="GO:0016712">
    <property type="term" value="F:oxidoreductase activity, acting on paired donors, with incorporation or reduction of molecular oxygen, reduced flavin or flavoprotein as one donor, and incorporation of one atom of oxygen"/>
    <property type="evidence" value="ECO:0007669"/>
    <property type="project" value="UniProtKB-ARBA"/>
</dbReference>
<dbReference type="PANTHER" id="PTHR47947">
    <property type="entry name" value="CYTOCHROME P450 82C3-RELATED"/>
    <property type="match status" value="1"/>
</dbReference>
<keyword evidence="8" id="KW-1185">Reference proteome</keyword>
<dbReference type="InterPro" id="IPR002401">
    <property type="entry name" value="Cyt_P450_E_grp-I"/>
</dbReference>
<dbReference type="SUPFAM" id="SSF48264">
    <property type="entry name" value="Cytochrome P450"/>
    <property type="match status" value="1"/>
</dbReference>
<dbReference type="AlphaFoldDB" id="A0ABD1GSG9"/>
<protein>
    <submittedName>
        <fullName evidence="7">Cytochrome P450 81Q32-like</fullName>
    </submittedName>
</protein>
<dbReference type="InterPro" id="IPR001128">
    <property type="entry name" value="Cyt_P450"/>
</dbReference>
<dbReference type="GO" id="GO:0016020">
    <property type="term" value="C:membrane"/>
    <property type="evidence" value="ECO:0007669"/>
    <property type="project" value="UniProtKB-SubCell"/>
</dbReference>
<organism evidence="7 8">
    <name type="scientific">Salvia divinorum</name>
    <name type="common">Maria pastora</name>
    <name type="synonym">Diviner's sage</name>
    <dbReference type="NCBI Taxonomy" id="28513"/>
    <lineage>
        <taxon>Eukaryota</taxon>
        <taxon>Viridiplantae</taxon>
        <taxon>Streptophyta</taxon>
        <taxon>Embryophyta</taxon>
        <taxon>Tracheophyta</taxon>
        <taxon>Spermatophyta</taxon>
        <taxon>Magnoliopsida</taxon>
        <taxon>eudicotyledons</taxon>
        <taxon>Gunneridae</taxon>
        <taxon>Pentapetalae</taxon>
        <taxon>asterids</taxon>
        <taxon>lamiids</taxon>
        <taxon>Lamiales</taxon>
        <taxon>Lamiaceae</taxon>
        <taxon>Nepetoideae</taxon>
        <taxon>Mentheae</taxon>
        <taxon>Salviinae</taxon>
        <taxon>Salvia</taxon>
        <taxon>Salvia subgen. Calosphace</taxon>
    </lineage>
</organism>
<dbReference type="Gene3D" id="1.10.630.10">
    <property type="entry name" value="Cytochrome P450"/>
    <property type="match status" value="1"/>
</dbReference>
<evidence type="ECO:0000256" key="4">
    <source>
        <dbReference type="ARBA" id="ARBA00023002"/>
    </source>
</evidence>
<keyword evidence="3" id="KW-0479">Metal-binding</keyword>